<feature type="transmembrane region" description="Helical" evidence="7">
    <location>
        <begin position="336"/>
        <end position="357"/>
    </location>
</feature>
<evidence type="ECO:0000256" key="5">
    <source>
        <dbReference type="ARBA" id="ARBA00022989"/>
    </source>
</evidence>
<feature type="transmembrane region" description="Helical" evidence="7">
    <location>
        <begin position="222"/>
        <end position="245"/>
    </location>
</feature>
<reference evidence="8 9" key="1">
    <citation type="submission" date="2020-12" db="EMBL/GenBank/DDBJ databases">
        <title>Comparative genomic insights into the epidemiology and virulence of plant pathogenic Pseudomonads from Turkey.</title>
        <authorList>
            <person name="Dillon M."/>
            <person name="Ruiz-Bedoya T."/>
            <person name="Bendalovic-Torma C."/>
            <person name="Guttman K.M."/>
            <person name="Kwak H."/>
            <person name="Middleton M.A."/>
            <person name="Wang P.W."/>
            <person name="Horuz S."/>
            <person name="Aysan Y."/>
            <person name="Guttman D.S."/>
        </authorList>
    </citation>
    <scope>NUCLEOTIDE SEQUENCE [LARGE SCALE GENOMIC DNA]</scope>
    <source>
        <strain evidence="8 9">S5_IA_2b</strain>
    </source>
</reference>
<dbReference type="InterPro" id="IPR050833">
    <property type="entry name" value="Poly_Biosynth_Transport"/>
</dbReference>
<feature type="transmembrane region" description="Helical" evidence="7">
    <location>
        <begin position="173"/>
        <end position="194"/>
    </location>
</feature>
<dbReference type="RefSeq" id="WP_198730990.1">
    <property type="nucleotide sequence ID" value="NZ_JAEILF010000060.1"/>
</dbReference>
<feature type="transmembrane region" description="Helical" evidence="7">
    <location>
        <begin position="390"/>
        <end position="413"/>
    </location>
</feature>
<evidence type="ECO:0000256" key="6">
    <source>
        <dbReference type="ARBA" id="ARBA00023136"/>
    </source>
</evidence>
<evidence type="ECO:0000256" key="7">
    <source>
        <dbReference type="SAM" id="Phobius"/>
    </source>
</evidence>
<dbReference type="Proteomes" id="UP000648914">
    <property type="component" value="Unassembled WGS sequence"/>
</dbReference>
<keyword evidence="3" id="KW-1003">Cell membrane</keyword>
<dbReference type="PANTHER" id="PTHR30250:SF10">
    <property type="entry name" value="LIPOPOLYSACCHARIDE BIOSYNTHESIS PROTEIN WZXC"/>
    <property type="match status" value="1"/>
</dbReference>
<keyword evidence="4 7" id="KW-0812">Transmembrane</keyword>
<keyword evidence="6 7" id="KW-0472">Membrane</keyword>
<dbReference type="Pfam" id="PF13440">
    <property type="entry name" value="Polysacc_synt_3"/>
    <property type="match status" value="1"/>
</dbReference>
<feature type="transmembrane region" description="Helical" evidence="7">
    <location>
        <begin position="364"/>
        <end position="384"/>
    </location>
</feature>
<evidence type="ECO:0000256" key="1">
    <source>
        <dbReference type="ARBA" id="ARBA00004651"/>
    </source>
</evidence>
<accession>A0ABS0UR91</accession>
<protein>
    <submittedName>
        <fullName evidence="8">Oligosaccharide flippase family protein</fullName>
    </submittedName>
</protein>
<evidence type="ECO:0000313" key="9">
    <source>
        <dbReference type="Proteomes" id="UP000648914"/>
    </source>
</evidence>
<keyword evidence="9" id="KW-1185">Reference proteome</keyword>
<evidence type="ECO:0000256" key="3">
    <source>
        <dbReference type="ARBA" id="ARBA00022475"/>
    </source>
</evidence>
<proteinExistence type="inferred from homology"/>
<evidence type="ECO:0000256" key="2">
    <source>
        <dbReference type="ARBA" id="ARBA00007430"/>
    </source>
</evidence>
<feature type="transmembrane region" description="Helical" evidence="7">
    <location>
        <begin position="44"/>
        <end position="63"/>
    </location>
</feature>
<organism evidence="8 9">
    <name type="scientific">Pseudomonas synxantha</name>
    <dbReference type="NCBI Taxonomy" id="47883"/>
    <lineage>
        <taxon>Bacteria</taxon>
        <taxon>Pseudomonadati</taxon>
        <taxon>Pseudomonadota</taxon>
        <taxon>Gammaproteobacteria</taxon>
        <taxon>Pseudomonadales</taxon>
        <taxon>Pseudomonadaceae</taxon>
        <taxon>Pseudomonas</taxon>
    </lineage>
</organism>
<feature type="transmembrane region" description="Helical" evidence="7">
    <location>
        <begin position="116"/>
        <end position="136"/>
    </location>
</feature>
<sequence length="418" mass="46630">MSTRKKFLRNIALLMTGTTIAQAIPVLVSPLLTRIYSPEDFGAFALYLAVASIVAVVVTGRYEMAIIVPKKESDAYHLVALSVMLAAVSCIGIFVCVLMFKSSLQSMFGWGGDSQWVYWLPISVFFMASYQSLNYLCNREGRYKQMALSRIFQSSSMTVIHVAGGYLKAGSVALITGQIIGQVAAAFIMAYMMFVRTPRKSLRVNKHKITVLAKKYSNFPRYLILAHGFNTASAQSPVLFLSALFGSGSAGFYILIQRVIGAPMVIVAGAIGDVFRHEASREYAKTGQCRSIYRSSFLRLLVISIFPFSIFSLFAPELFVLVFGDTWRLSGEYSQILTPMFFLQFITSPLSTMYMIAQKQKFDLVWQAVLFGLLSLAFFIGHYYGDIKVALTWFSGFYSLMYAVNGVISYNLACGKWR</sequence>
<keyword evidence="5 7" id="KW-1133">Transmembrane helix</keyword>
<evidence type="ECO:0000313" key="8">
    <source>
        <dbReference type="EMBL" id="MBI6567804.1"/>
    </source>
</evidence>
<feature type="transmembrane region" description="Helical" evidence="7">
    <location>
        <begin position="75"/>
        <end position="100"/>
    </location>
</feature>
<name>A0ABS0UR91_9PSED</name>
<evidence type="ECO:0000256" key="4">
    <source>
        <dbReference type="ARBA" id="ARBA00022692"/>
    </source>
</evidence>
<dbReference type="EMBL" id="JAEILG010000089">
    <property type="protein sequence ID" value="MBI6567804.1"/>
    <property type="molecule type" value="Genomic_DNA"/>
</dbReference>
<feature type="transmembrane region" description="Helical" evidence="7">
    <location>
        <begin position="296"/>
        <end position="316"/>
    </location>
</feature>
<comment type="caution">
    <text evidence="8">The sequence shown here is derived from an EMBL/GenBank/DDBJ whole genome shotgun (WGS) entry which is preliminary data.</text>
</comment>
<dbReference type="PANTHER" id="PTHR30250">
    <property type="entry name" value="PST FAMILY PREDICTED COLANIC ACID TRANSPORTER"/>
    <property type="match status" value="1"/>
</dbReference>
<comment type="subcellular location">
    <subcellularLocation>
        <location evidence="1">Cell membrane</location>
        <topology evidence="1">Multi-pass membrane protein</topology>
    </subcellularLocation>
</comment>
<feature type="transmembrane region" description="Helical" evidence="7">
    <location>
        <begin position="12"/>
        <end position="32"/>
    </location>
</feature>
<comment type="similarity">
    <text evidence="2">Belongs to the polysaccharide synthase family.</text>
</comment>
<gene>
    <name evidence="8" type="ORF">YA0852_27380</name>
</gene>